<feature type="region of interest" description="Disordered" evidence="1">
    <location>
        <begin position="26"/>
        <end position="80"/>
    </location>
</feature>
<reference evidence="2" key="1">
    <citation type="submission" date="2021-02" db="EMBL/GenBank/DDBJ databases">
        <authorList>
            <person name="Nowell W R."/>
        </authorList>
    </citation>
    <scope>NUCLEOTIDE SEQUENCE</scope>
</reference>
<name>A0A8S3BCE3_9BILA</name>
<feature type="compositionally biased region" description="Polar residues" evidence="1">
    <location>
        <begin position="34"/>
        <end position="44"/>
    </location>
</feature>
<sequence>TILTRPLVVDEIETIETETRVECQVQRTHEIKESTTTTERSGSPSAPKKVITTTTTTTTTTAAPPIRSPETSSDETSRVV</sequence>
<gene>
    <name evidence="2" type="ORF">SMN809_LOCUS47977</name>
</gene>
<proteinExistence type="predicted"/>
<feature type="non-terminal residue" evidence="2">
    <location>
        <position position="80"/>
    </location>
</feature>
<dbReference type="AlphaFoldDB" id="A0A8S3BCE3"/>
<comment type="caution">
    <text evidence="2">The sequence shown here is derived from an EMBL/GenBank/DDBJ whole genome shotgun (WGS) entry which is preliminary data.</text>
</comment>
<accession>A0A8S3BCE3</accession>
<feature type="compositionally biased region" description="Low complexity" evidence="1">
    <location>
        <begin position="52"/>
        <end position="61"/>
    </location>
</feature>
<dbReference type="Proteomes" id="UP000676336">
    <property type="component" value="Unassembled WGS sequence"/>
</dbReference>
<evidence type="ECO:0000313" key="2">
    <source>
        <dbReference type="EMBL" id="CAF4819548.1"/>
    </source>
</evidence>
<protein>
    <submittedName>
        <fullName evidence="2">Uncharacterized protein</fullName>
    </submittedName>
</protein>
<feature type="non-terminal residue" evidence="2">
    <location>
        <position position="1"/>
    </location>
</feature>
<dbReference type="EMBL" id="CAJOBI010153124">
    <property type="protein sequence ID" value="CAF4819548.1"/>
    <property type="molecule type" value="Genomic_DNA"/>
</dbReference>
<evidence type="ECO:0000313" key="3">
    <source>
        <dbReference type="Proteomes" id="UP000676336"/>
    </source>
</evidence>
<organism evidence="2 3">
    <name type="scientific">Rotaria magnacalcarata</name>
    <dbReference type="NCBI Taxonomy" id="392030"/>
    <lineage>
        <taxon>Eukaryota</taxon>
        <taxon>Metazoa</taxon>
        <taxon>Spiralia</taxon>
        <taxon>Gnathifera</taxon>
        <taxon>Rotifera</taxon>
        <taxon>Eurotatoria</taxon>
        <taxon>Bdelloidea</taxon>
        <taxon>Philodinida</taxon>
        <taxon>Philodinidae</taxon>
        <taxon>Rotaria</taxon>
    </lineage>
</organism>
<evidence type="ECO:0000256" key="1">
    <source>
        <dbReference type="SAM" id="MobiDB-lite"/>
    </source>
</evidence>